<gene>
    <name evidence="1" type="ORF">CLG96_11560</name>
</gene>
<evidence type="ECO:0008006" key="3">
    <source>
        <dbReference type="Google" id="ProtNLM"/>
    </source>
</evidence>
<dbReference type="InterPro" id="IPR019632">
    <property type="entry name" value="DUF2497"/>
</dbReference>
<dbReference type="EMBL" id="NWBU01000010">
    <property type="protein sequence ID" value="PTQ09809.1"/>
    <property type="molecule type" value="Genomic_DNA"/>
</dbReference>
<dbReference type="Proteomes" id="UP000244162">
    <property type="component" value="Unassembled WGS sequence"/>
</dbReference>
<dbReference type="RefSeq" id="WP_107968162.1">
    <property type="nucleotide sequence ID" value="NZ_NWBU01000010.1"/>
</dbReference>
<organism evidence="1 2">
    <name type="scientific">Sphingomonas oleivorans</name>
    <dbReference type="NCBI Taxonomy" id="1735121"/>
    <lineage>
        <taxon>Bacteria</taxon>
        <taxon>Pseudomonadati</taxon>
        <taxon>Pseudomonadota</taxon>
        <taxon>Alphaproteobacteria</taxon>
        <taxon>Sphingomonadales</taxon>
        <taxon>Sphingomonadaceae</taxon>
        <taxon>Sphingomonas</taxon>
    </lineage>
</organism>
<accession>A0A2T5FVK3</accession>
<proteinExistence type="predicted"/>
<dbReference type="Pfam" id="PF10691">
    <property type="entry name" value="DUF2497"/>
    <property type="match status" value="1"/>
</dbReference>
<protein>
    <recommendedName>
        <fullName evidence="3">Pole-organizing protein PopZ</fullName>
    </recommendedName>
</protein>
<reference evidence="1 2" key="1">
    <citation type="submission" date="2017-09" db="EMBL/GenBank/DDBJ databases">
        <title>Sphingomonas panjinensis sp.nov., isolated from oil-contaminated soil.</title>
        <authorList>
            <person name="Wang L."/>
            <person name="Chen L."/>
        </authorList>
    </citation>
    <scope>NUCLEOTIDE SEQUENCE [LARGE SCALE GENOMIC DNA]</scope>
    <source>
        <strain evidence="1 2">FW-11</strain>
    </source>
</reference>
<dbReference type="AlphaFoldDB" id="A0A2T5FVK3"/>
<sequence length="148" mass="15846">MVDSSGKHEPSMEDILASIKRIIADDSAAALAAARVRPSTPDDAAASDLRAETDEDVLELTEPMDEPPLFAPGPVEALISERAARTSREALAALSSIAVRPDAGANTLDGLVREMLRPLLKQWLDERLPGLVEELVAREIARITGRIG</sequence>
<comment type="caution">
    <text evidence="1">The sequence shown here is derived from an EMBL/GenBank/DDBJ whole genome shotgun (WGS) entry which is preliminary data.</text>
</comment>
<evidence type="ECO:0000313" key="1">
    <source>
        <dbReference type="EMBL" id="PTQ09809.1"/>
    </source>
</evidence>
<name>A0A2T5FVK3_9SPHN</name>
<evidence type="ECO:0000313" key="2">
    <source>
        <dbReference type="Proteomes" id="UP000244162"/>
    </source>
</evidence>
<dbReference type="OrthoDB" id="7189469at2"/>
<keyword evidence="2" id="KW-1185">Reference proteome</keyword>